<dbReference type="Pfam" id="PF00107">
    <property type="entry name" value="ADH_zinc_N"/>
    <property type="match status" value="1"/>
</dbReference>
<dbReference type="InterPro" id="IPR011032">
    <property type="entry name" value="GroES-like_sf"/>
</dbReference>
<dbReference type="AlphaFoldDB" id="A0A895YI50"/>
<evidence type="ECO:0000313" key="2">
    <source>
        <dbReference type="EMBL" id="QSB15705.1"/>
    </source>
</evidence>
<accession>A0A895YI50</accession>
<sequence length="323" mass="33944">MRAVFASAFHPDDPLAGLVVGERPEPVLPAPDWVTVEVRASSLNHHDLWSLRGVGLAEAELPMILGCDAAGVDEHGNEVVVHAVIGSPVRGDETLDPRRSLLSEHYQGTMADRVVVPAQNLLPKPAGLSFPEAACAPTAWLTAYRMLTTRGGVGPDQAVLVVGAGGGVATAAVVLAQALGARVYGSSRDPEKRERVAELGAITVEPGARLPERVDVVIETVGAATLEHSIKSTKPGGRIVVSGATSGHAATVDLRRIFFLQQQLLGSTMGTRTELSELLELMAGSKIRPVVDTVFPFPEARSAFARLASGEVFGKLVLDHTAS</sequence>
<dbReference type="Gene3D" id="3.90.180.10">
    <property type="entry name" value="Medium-chain alcohol dehydrogenases, catalytic domain"/>
    <property type="match status" value="1"/>
</dbReference>
<gene>
    <name evidence="2" type="ORF">JQS43_05030</name>
</gene>
<dbReference type="EMBL" id="CP070499">
    <property type="protein sequence ID" value="QSB15705.1"/>
    <property type="molecule type" value="Genomic_DNA"/>
</dbReference>
<dbReference type="RefSeq" id="WP_239677888.1">
    <property type="nucleotide sequence ID" value="NZ_CP070499.1"/>
</dbReference>
<reference evidence="2" key="1">
    <citation type="submission" date="2021-02" db="EMBL/GenBank/DDBJ databases">
        <title>Natrosporangium hydrolyticum gen. nov., sp. nov, a haloalkaliphilic actinobacterium from a soda solonchak soil.</title>
        <authorList>
            <person name="Sorokin D.Y."/>
            <person name="Khijniak T.V."/>
            <person name="Zakharycheva A.P."/>
            <person name="Boueva O.V."/>
            <person name="Ariskina E.V."/>
            <person name="Hahnke R.L."/>
            <person name="Bunk B."/>
            <person name="Sproer C."/>
            <person name="Schumann P."/>
            <person name="Evtushenko L.I."/>
            <person name="Kublanov I.V."/>
        </authorList>
    </citation>
    <scope>NUCLEOTIDE SEQUENCE</scope>
    <source>
        <strain evidence="2">DSM 106523</strain>
    </source>
</reference>
<protein>
    <submittedName>
        <fullName evidence="2">Zinc-binding dehydrogenase</fullName>
    </submittedName>
</protein>
<dbReference type="InterPro" id="IPR036291">
    <property type="entry name" value="NAD(P)-bd_dom_sf"/>
</dbReference>
<proteinExistence type="predicted"/>
<dbReference type="InterPro" id="IPR013154">
    <property type="entry name" value="ADH-like_N"/>
</dbReference>
<name>A0A895YI50_9ACTN</name>
<dbReference type="PANTHER" id="PTHR45033:SF3">
    <property type="entry name" value="DEHYDROGENASE, PUTATIVE (AFU_ORTHOLOGUE AFUA_2G13270)-RELATED"/>
    <property type="match status" value="1"/>
</dbReference>
<keyword evidence="3" id="KW-1185">Reference proteome</keyword>
<dbReference type="InterPro" id="IPR052711">
    <property type="entry name" value="Zinc_ADH-like"/>
</dbReference>
<evidence type="ECO:0000313" key="3">
    <source>
        <dbReference type="Proteomes" id="UP000662857"/>
    </source>
</evidence>
<evidence type="ECO:0000259" key="1">
    <source>
        <dbReference type="SMART" id="SM00829"/>
    </source>
</evidence>
<dbReference type="KEGG" id="nhy:JQS43_05030"/>
<organism evidence="2 3">
    <name type="scientific">Natronosporangium hydrolyticum</name>
    <dbReference type="NCBI Taxonomy" id="2811111"/>
    <lineage>
        <taxon>Bacteria</taxon>
        <taxon>Bacillati</taxon>
        <taxon>Actinomycetota</taxon>
        <taxon>Actinomycetes</taxon>
        <taxon>Micromonosporales</taxon>
        <taxon>Micromonosporaceae</taxon>
        <taxon>Natronosporangium</taxon>
    </lineage>
</organism>
<dbReference type="SMART" id="SM00829">
    <property type="entry name" value="PKS_ER"/>
    <property type="match status" value="1"/>
</dbReference>
<dbReference type="SUPFAM" id="SSF50129">
    <property type="entry name" value="GroES-like"/>
    <property type="match status" value="1"/>
</dbReference>
<dbReference type="InterPro" id="IPR013149">
    <property type="entry name" value="ADH-like_C"/>
</dbReference>
<dbReference type="GO" id="GO:0016491">
    <property type="term" value="F:oxidoreductase activity"/>
    <property type="evidence" value="ECO:0007669"/>
    <property type="project" value="InterPro"/>
</dbReference>
<dbReference type="Pfam" id="PF08240">
    <property type="entry name" value="ADH_N"/>
    <property type="match status" value="1"/>
</dbReference>
<dbReference type="Proteomes" id="UP000662857">
    <property type="component" value="Chromosome"/>
</dbReference>
<dbReference type="PANTHER" id="PTHR45033">
    <property type="match status" value="1"/>
</dbReference>
<dbReference type="SUPFAM" id="SSF51735">
    <property type="entry name" value="NAD(P)-binding Rossmann-fold domains"/>
    <property type="match status" value="1"/>
</dbReference>
<dbReference type="Gene3D" id="3.40.50.720">
    <property type="entry name" value="NAD(P)-binding Rossmann-like Domain"/>
    <property type="match status" value="1"/>
</dbReference>
<feature type="domain" description="Enoyl reductase (ER)" evidence="1">
    <location>
        <begin position="13"/>
        <end position="318"/>
    </location>
</feature>
<dbReference type="InterPro" id="IPR020843">
    <property type="entry name" value="ER"/>
</dbReference>